<accession>A0ACC2KPC3</accession>
<organism evidence="1 2">
    <name type="scientific">Persea americana</name>
    <name type="common">Avocado</name>
    <dbReference type="NCBI Taxonomy" id="3435"/>
    <lineage>
        <taxon>Eukaryota</taxon>
        <taxon>Viridiplantae</taxon>
        <taxon>Streptophyta</taxon>
        <taxon>Embryophyta</taxon>
        <taxon>Tracheophyta</taxon>
        <taxon>Spermatophyta</taxon>
        <taxon>Magnoliopsida</taxon>
        <taxon>Magnoliidae</taxon>
        <taxon>Laurales</taxon>
        <taxon>Lauraceae</taxon>
        <taxon>Persea</taxon>
    </lineage>
</organism>
<comment type="caution">
    <text evidence="1">The sequence shown here is derived from an EMBL/GenBank/DDBJ whole genome shotgun (WGS) entry which is preliminary data.</text>
</comment>
<evidence type="ECO:0000313" key="1">
    <source>
        <dbReference type="EMBL" id="KAJ8623036.1"/>
    </source>
</evidence>
<evidence type="ECO:0000313" key="2">
    <source>
        <dbReference type="Proteomes" id="UP001234297"/>
    </source>
</evidence>
<reference evidence="1 2" key="1">
    <citation type="journal article" date="2022" name="Hortic Res">
        <title>A haplotype resolved chromosomal level avocado genome allows analysis of novel avocado genes.</title>
        <authorList>
            <person name="Nath O."/>
            <person name="Fletcher S.J."/>
            <person name="Hayward A."/>
            <person name="Shaw L.M."/>
            <person name="Masouleh A.K."/>
            <person name="Furtado A."/>
            <person name="Henry R.J."/>
            <person name="Mitter N."/>
        </authorList>
    </citation>
    <scope>NUCLEOTIDE SEQUENCE [LARGE SCALE GENOMIC DNA]</scope>
    <source>
        <strain evidence="2">cv. Hass</strain>
    </source>
</reference>
<name>A0ACC2KPC3_PERAE</name>
<sequence length="76" mass="8055">MEGSSKVFSAILMRIVFLLLFALIISPAESVNIAHDHPQTGGRDGDPQDVTVTRGPGLRPPAPRASNAPDPPALNR</sequence>
<keyword evidence="2" id="KW-1185">Reference proteome</keyword>
<dbReference type="Proteomes" id="UP001234297">
    <property type="component" value="Chromosome 10"/>
</dbReference>
<dbReference type="EMBL" id="CM056818">
    <property type="protein sequence ID" value="KAJ8623036.1"/>
    <property type="molecule type" value="Genomic_DNA"/>
</dbReference>
<gene>
    <name evidence="1" type="ORF">MRB53_031565</name>
</gene>
<protein>
    <submittedName>
        <fullName evidence="1">Uncharacterized protein</fullName>
    </submittedName>
</protein>
<proteinExistence type="predicted"/>